<feature type="non-terminal residue" evidence="2">
    <location>
        <position position="1"/>
    </location>
</feature>
<sequence length="441" mass="47656">CCDHTTEQRIHRVFFLLTDHSEEACESLDFAAGVLLPGGNSASPTTAAWRPSDGRSPSPSVSRAASTSPPPALQGRHGAAEDAVSAAITQQSNASTERLLKCIRRDDVLLCRRLTPLAAFCFSLASHRRLQPPPPSSSTLLPAGGIIAVSQVTSALPIDRVEALIADCVRELGLDGVHANTGGRGAVGASSSASSLRRAPRIVPLELPGIFLDIAEIRLCQRDSVGCLESCSRAIRLSDERNLLYLLGPLFKPAFQLLSSDVEDRARLLRERQVVTFNTVASVSSFSAIASSASMSVPKASADSMTTLALALFTLARVHEAMGNYSQALLAFHQCYTSLEMIGLASLPVATEAFIGCSRSSLRLGHIGDSVMYVDLAQELFQTHHASFGEYRMVPLLVELRDTMDHCKRTAECMMEDRNYTLAIHERRYTAPVLNGYPLYL</sequence>
<name>A0A0S4IN74_BODSA</name>
<accession>A0A0S4IN74</accession>
<evidence type="ECO:0000313" key="3">
    <source>
        <dbReference type="Proteomes" id="UP000051952"/>
    </source>
</evidence>
<evidence type="ECO:0000256" key="1">
    <source>
        <dbReference type="SAM" id="MobiDB-lite"/>
    </source>
</evidence>
<feature type="region of interest" description="Disordered" evidence="1">
    <location>
        <begin position="42"/>
        <end position="83"/>
    </location>
</feature>
<dbReference type="VEuPathDB" id="TriTrypDB:BSAL_56520"/>
<feature type="compositionally biased region" description="Low complexity" evidence="1">
    <location>
        <begin position="56"/>
        <end position="67"/>
    </location>
</feature>
<gene>
    <name evidence="2" type="ORF">BSAL_56520</name>
</gene>
<keyword evidence="3" id="KW-1185">Reference proteome</keyword>
<dbReference type="AlphaFoldDB" id="A0A0S4IN74"/>
<dbReference type="Proteomes" id="UP000051952">
    <property type="component" value="Unassembled WGS sequence"/>
</dbReference>
<protein>
    <submittedName>
        <fullName evidence="2">Uncharacterized protein</fullName>
    </submittedName>
</protein>
<proteinExistence type="predicted"/>
<reference evidence="3" key="1">
    <citation type="submission" date="2015-09" db="EMBL/GenBank/DDBJ databases">
        <authorList>
            <consortium name="Pathogen Informatics"/>
        </authorList>
    </citation>
    <scope>NUCLEOTIDE SEQUENCE [LARGE SCALE GENOMIC DNA]</scope>
    <source>
        <strain evidence="3">Lake Konstanz</strain>
    </source>
</reference>
<evidence type="ECO:0000313" key="2">
    <source>
        <dbReference type="EMBL" id="CUE80782.1"/>
    </source>
</evidence>
<organism evidence="2 3">
    <name type="scientific">Bodo saltans</name>
    <name type="common">Flagellated protozoan</name>
    <dbReference type="NCBI Taxonomy" id="75058"/>
    <lineage>
        <taxon>Eukaryota</taxon>
        <taxon>Discoba</taxon>
        <taxon>Euglenozoa</taxon>
        <taxon>Kinetoplastea</taxon>
        <taxon>Metakinetoplastina</taxon>
        <taxon>Eubodonida</taxon>
        <taxon>Bodonidae</taxon>
        <taxon>Bodo</taxon>
    </lineage>
</organism>
<dbReference type="EMBL" id="CYKH01000199">
    <property type="protein sequence ID" value="CUE80782.1"/>
    <property type="molecule type" value="Genomic_DNA"/>
</dbReference>